<evidence type="ECO:0000313" key="1">
    <source>
        <dbReference type="EMBL" id="RDB21918.1"/>
    </source>
</evidence>
<comment type="caution">
    <text evidence="1">The sequence shown here is derived from an EMBL/GenBank/DDBJ whole genome shotgun (WGS) entry which is preliminary data.</text>
</comment>
<dbReference type="SUPFAM" id="SSF52047">
    <property type="entry name" value="RNI-like"/>
    <property type="match status" value="1"/>
</dbReference>
<evidence type="ECO:0000313" key="2">
    <source>
        <dbReference type="Proteomes" id="UP000076154"/>
    </source>
</evidence>
<dbReference type="STRING" id="39966.A0A369JJ91"/>
<dbReference type="OrthoDB" id="3258386at2759"/>
<dbReference type="EMBL" id="LUEZ02000053">
    <property type="protein sequence ID" value="RDB21918.1"/>
    <property type="molecule type" value="Genomic_DNA"/>
</dbReference>
<proteinExistence type="predicted"/>
<accession>A0A369JJ91</accession>
<keyword evidence="2" id="KW-1185">Reference proteome</keyword>
<organism evidence="1 2">
    <name type="scientific">Hypsizygus marmoreus</name>
    <name type="common">White beech mushroom</name>
    <name type="synonym">Agaricus marmoreus</name>
    <dbReference type="NCBI Taxonomy" id="39966"/>
    <lineage>
        <taxon>Eukaryota</taxon>
        <taxon>Fungi</taxon>
        <taxon>Dikarya</taxon>
        <taxon>Basidiomycota</taxon>
        <taxon>Agaricomycotina</taxon>
        <taxon>Agaricomycetes</taxon>
        <taxon>Agaricomycetidae</taxon>
        <taxon>Agaricales</taxon>
        <taxon>Tricholomatineae</taxon>
        <taxon>Lyophyllaceae</taxon>
        <taxon>Hypsizygus</taxon>
    </lineage>
</organism>
<dbReference type="Proteomes" id="UP000076154">
    <property type="component" value="Unassembled WGS sequence"/>
</dbReference>
<protein>
    <recommendedName>
        <fullName evidence="3">F-box domain-containing protein</fullName>
    </recommendedName>
</protein>
<dbReference type="Gene3D" id="3.80.10.10">
    <property type="entry name" value="Ribonuclease Inhibitor"/>
    <property type="match status" value="1"/>
</dbReference>
<dbReference type="InterPro" id="IPR032675">
    <property type="entry name" value="LRR_dom_sf"/>
</dbReference>
<evidence type="ECO:0008006" key="3">
    <source>
        <dbReference type="Google" id="ProtNLM"/>
    </source>
</evidence>
<name>A0A369JJ91_HYPMA</name>
<dbReference type="InParanoid" id="A0A369JJ91"/>
<sequence length="518" mass="58161">MHHSLLINEITSLIFEELDSSTLASIAGTCRAFTDPALDVLWRSQIDIGPLIRVMPGDLWTIVLLADAPVLYKRTKIIKFTRSLDESDWSRFEYYGRRIHKLAHPLESSPIGTFVVHEDVFVALSAYRPIRTFLPNLRELSLDLGYPYVTKHVPFFQCMLGPGLRRLSIFSNPRTGTSLSQLLLSISRTSHAIQSLDLVLQAYGSSEDIAALRRFLCSQRDLHHVDVKCVIPIPMSIPTEAISHLARLPCLNSWRSAAVSLGTEHQFSTMRGGRFASLQHFSFIAASWDSAAKVMSGMRLSLISLSITVGCQTRPALDIHDSFQDFLESFVGHSALASLSDFRLTGEFHIPDDFETKRSTFEALQTILFSLTSSLRHLSLCVDGLVSQFNDIWLSQAAIRWPALQVLQLKGFGSPNITLEGLIPLLRYCPQLEDLDVSPLLRPFPSRLLRGIGCNTRITDLIVQVGIENPVSVFRCLVLMFPNIQRIRLSYYYSSQREDFGAYLTLDRLLAESIECAA</sequence>
<reference evidence="1" key="1">
    <citation type="submission" date="2018-04" db="EMBL/GenBank/DDBJ databases">
        <title>Whole genome sequencing of Hypsizygus marmoreus.</title>
        <authorList>
            <person name="Choi I.-G."/>
            <person name="Min B."/>
            <person name="Kim J.-G."/>
            <person name="Kim S."/>
            <person name="Oh Y.-L."/>
            <person name="Kong W.-S."/>
            <person name="Park H."/>
            <person name="Jeong J."/>
            <person name="Song E.-S."/>
        </authorList>
    </citation>
    <scope>NUCLEOTIDE SEQUENCE [LARGE SCALE GENOMIC DNA]</scope>
    <source>
        <strain evidence="1">51987-8</strain>
    </source>
</reference>
<gene>
    <name evidence="1" type="ORF">Hypma_010807</name>
</gene>
<dbReference type="AlphaFoldDB" id="A0A369JJ91"/>